<dbReference type="Proteomes" id="UP000258309">
    <property type="component" value="Unassembled WGS sequence"/>
</dbReference>
<dbReference type="GO" id="GO:0046872">
    <property type="term" value="F:metal ion binding"/>
    <property type="evidence" value="ECO:0007669"/>
    <property type="project" value="UniProtKB-KW"/>
</dbReference>
<evidence type="ECO:0000256" key="3">
    <source>
        <dbReference type="ARBA" id="ARBA00022525"/>
    </source>
</evidence>
<keyword evidence="9 19" id="KW-0503">Monooxygenase</keyword>
<comment type="similarity">
    <text evidence="14">Belongs to the polysaccharide monooxygenase AA9 family.</text>
</comment>
<dbReference type="InterPro" id="IPR005103">
    <property type="entry name" value="AA9_LPMO"/>
</dbReference>
<dbReference type="OrthoDB" id="3496539at2759"/>
<comment type="subcellular location">
    <subcellularLocation>
        <location evidence="2">Secreted</location>
    </subcellularLocation>
</comment>
<evidence type="ECO:0000256" key="2">
    <source>
        <dbReference type="ARBA" id="ARBA00004613"/>
    </source>
</evidence>
<protein>
    <recommendedName>
        <fullName evidence="16">lytic cellulose monooxygenase (C4-dehydrogenating)</fullName>
        <ecNumber evidence="16">1.14.99.56</ecNumber>
    </recommendedName>
</protein>
<comment type="cofactor">
    <cofactor evidence="1">
        <name>Cu(2+)</name>
        <dbReference type="ChEBI" id="CHEBI:29036"/>
    </cofactor>
</comment>
<dbReference type="GO" id="GO:0030245">
    <property type="term" value="P:cellulose catabolic process"/>
    <property type="evidence" value="ECO:0007669"/>
    <property type="project" value="UniProtKB-KW"/>
</dbReference>
<keyword evidence="12" id="KW-0119">Carbohydrate metabolism</keyword>
<sequence length="229" mass="24374">MKFTISLLALAVGAQAHYTFPALIYSGTTTTPWEYVRQWVGYYTYDPVTDVTSDDIRCNVDPAFASGTLSVTAGSVLGFTVDPDIYHPGPLLAYMAKVPSGYTAQNWDGTGTYWFKIFEQGPGGLGTQALTWPSNGDTTVSFTIPESTPNGDYLFRVEQIALHVAQSVGGAQFYLSCGQITVTGGGSGTPGPLVAFPGAYSPTDPGILIDIYYPVPTNYTPPGPPVWSG</sequence>
<evidence type="ECO:0000256" key="4">
    <source>
        <dbReference type="ARBA" id="ARBA00022723"/>
    </source>
</evidence>
<evidence type="ECO:0000256" key="13">
    <source>
        <dbReference type="ARBA" id="ARBA00023326"/>
    </source>
</evidence>
<dbReference type="EC" id="1.14.99.56" evidence="16"/>
<dbReference type="EMBL" id="NCSJ02000113">
    <property type="protein sequence ID" value="RFU29943.1"/>
    <property type="molecule type" value="Genomic_DNA"/>
</dbReference>
<dbReference type="OMA" id="HYTFPEL"/>
<name>A0A3E2H9Z3_SCYLI</name>
<evidence type="ECO:0000256" key="5">
    <source>
        <dbReference type="ARBA" id="ARBA00022729"/>
    </source>
</evidence>
<evidence type="ECO:0000256" key="1">
    <source>
        <dbReference type="ARBA" id="ARBA00001973"/>
    </source>
</evidence>
<dbReference type="GO" id="GO:0005576">
    <property type="term" value="C:extracellular region"/>
    <property type="evidence" value="ECO:0007669"/>
    <property type="project" value="UniProtKB-SubCell"/>
</dbReference>
<accession>A0A3E2H9Z3</accession>
<dbReference type="Gene3D" id="2.70.50.70">
    <property type="match status" value="1"/>
</dbReference>
<keyword evidence="8" id="KW-0186">Copper</keyword>
<evidence type="ECO:0000256" key="10">
    <source>
        <dbReference type="ARBA" id="ARBA00023157"/>
    </source>
</evidence>
<dbReference type="GO" id="GO:0004497">
    <property type="term" value="F:monooxygenase activity"/>
    <property type="evidence" value="ECO:0007669"/>
    <property type="project" value="UniProtKB-KW"/>
</dbReference>
<keyword evidence="3" id="KW-0964">Secreted</keyword>
<reference evidence="19 20" key="1">
    <citation type="submission" date="2018-05" db="EMBL/GenBank/DDBJ databases">
        <title>Draft genome sequence of Scytalidium lignicola DSM 105466, a ubiquitous saprotrophic fungus.</title>
        <authorList>
            <person name="Buettner E."/>
            <person name="Gebauer A.M."/>
            <person name="Hofrichter M."/>
            <person name="Liers C."/>
            <person name="Kellner H."/>
        </authorList>
    </citation>
    <scope>NUCLEOTIDE SEQUENCE [LARGE SCALE GENOMIC DNA]</scope>
    <source>
        <strain evidence="19 20">DSM 105466</strain>
    </source>
</reference>
<proteinExistence type="inferred from homology"/>
<keyword evidence="5 17" id="KW-0732">Signal</keyword>
<keyword evidence="13" id="KW-0624">Polysaccharide degradation</keyword>
<keyword evidence="6" id="KW-0136">Cellulose degradation</keyword>
<comment type="catalytic activity">
    <reaction evidence="15">
        <text>[(1-&gt;4)-beta-D-glucosyl]n+m + reduced acceptor + O2 = 4-dehydro-beta-D-glucosyl-[(1-&gt;4)-beta-D-glucosyl]n-1 + [(1-&gt;4)-beta-D-glucosyl]m + acceptor + H2O.</text>
        <dbReference type="EC" id="1.14.99.56"/>
    </reaction>
</comment>
<keyword evidence="11" id="KW-0325">Glycoprotein</keyword>
<dbReference type="PANTHER" id="PTHR33353:SF10">
    <property type="entry name" value="ENDO-BETA-1,4-GLUCANASE D"/>
    <property type="match status" value="1"/>
</dbReference>
<dbReference type="InterPro" id="IPR049892">
    <property type="entry name" value="AA9"/>
</dbReference>
<evidence type="ECO:0000313" key="20">
    <source>
        <dbReference type="Proteomes" id="UP000258309"/>
    </source>
</evidence>
<feature type="chain" id="PRO_5035366428" description="lytic cellulose monooxygenase (C4-dehydrogenating)" evidence="17">
    <location>
        <begin position="17"/>
        <end position="229"/>
    </location>
</feature>
<evidence type="ECO:0000256" key="14">
    <source>
        <dbReference type="ARBA" id="ARBA00044502"/>
    </source>
</evidence>
<feature type="non-terminal residue" evidence="19">
    <location>
        <position position="229"/>
    </location>
</feature>
<keyword evidence="10" id="KW-1015">Disulfide bond</keyword>
<evidence type="ECO:0000259" key="18">
    <source>
        <dbReference type="Pfam" id="PF03443"/>
    </source>
</evidence>
<evidence type="ECO:0000256" key="6">
    <source>
        <dbReference type="ARBA" id="ARBA00023001"/>
    </source>
</evidence>
<dbReference type="EMBL" id="MG820553">
    <property type="protein sequence ID" value="AYO97677.1"/>
    <property type="molecule type" value="Genomic_DNA"/>
</dbReference>
<organism evidence="19 20">
    <name type="scientific">Scytalidium lignicola</name>
    <name type="common">Hyphomycete</name>
    <dbReference type="NCBI Taxonomy" id="5539"/>
    <lineage>
        <taxon>Eukaryota</taxon>
        <taxon>Fungi</taxon>
        <taxon>Dikarya</taxon>
        <taxon>Ascomycota</taxon>
        <taxon>Pezizomycotina</taxon>
        <taxon>Leotiomycetes</taxon>
        <taxon>Leotiomycetes incertae sedis</taxon>
        <taxon>Scytalidium</taxon>
    </lineage>
</organism>
<feature type="non-terminal residue" evidence="19">
    <location>
        <position position="1"/>
    </location>
</feature>
<evidence type="ECO:0000256" key="15">
    <source>
        <dbReference type="ARBA" id="ARBA00045077"/>
    </source>
</evidence>
<feature type="signal peptide" evidence="17">
    <location>
        <begin position="1"/>
        <end position="16"/>
    </location>
</feature>
<evidence type="ECO:0000256" key="11">
    <source>
        <dbReference type="ARBA" id="ARBA00023180"/>
    </source>
</evidence>
<feature type="domain" description="Auxiliary Activity family 9 catalytic" evidence="18">
    <location>
        <begin position="17"/>
        <end position="219"/>
    </location>
</feature>
<dbReference type="PANTHER" id="PTHR33353">
    <property type="entry name" value="PUTATIVE (AFU_ORTHOLOGUE AFUA_1G12560)-RELATED"/>
    <property type="match status" value="1"/>
</dbReference>
<evidence type="ECO:0000256" key="16">
    <source>
        <dbReference type="ARBA" id="ARBA00047174"/>
    </source>
</evidence>
<evidence type="ECO:0000256" key="8">
    <source>
        <dbReference type="ARBA" id="ARBA00023008"/>
    </source>
</evidence>
<dbReference type="STRING" id="5539.A0A3E2H9Z3"/>
<evidence type="ECO:0000256" key="7">
    <source>
        <dbReference type="ARBA" id="ARBA00023002"/>
    </source>
</evidence>
<evidence type="ECO:0000256" key="9">
    <source>
        <dbReference type="ARBA" id="ARBA00023033"/>
    </source>
</evidence>
<gene>
    <name evidence="19" type="ORF">B7463_g6389</name>
</gene>
<dbReference type="AlphaFoldDB" id="A0A3E2H9Z3"/>
<keyword evidence="20" id="KW-1185">Reference proteome</keyword>
<dbReference type="CDD" id="cd21175">
    <property type="entry name" value="LPMO_AA9"/>
    <property type="match status" value="1"/>
</dbReference>
<keyword evidence="4" id="KW-0479">Metal-binding</keyword>
<evidence type="ECO:0000313" key="19">
    <source>
        <dbReference type="EMBL" id="RFU29943.1"/>
    </source>
</evidence>
<dbReference type="Pfam" id="PF03443">
    <property type="entry name" value="AA9"/>
    <property type="match status" value="1"/>
</dbReference>
<evidence type="ECO:0000256" key="12">
    <source>
        <dbReference type="ARBA" id="ARBA00023277"/>
    </source>
</evidence>
<evidence type="ECO:0000256" key="17">
    <source>
        <dbReference type="SAM" id="SignalP"/>
    </source>
</evidence>
<keyword evidence="7" id="KW-0560">Oxidoreductase</keyword>